<dbReference type="STRING" id="1127673.GLIP_0153"/>
<keyword evidence="1" id="KW-1133">Transmembrane helix</keyword>
<organism evidence="2 3">
    <name type="scientific">Aliiglaciecola lipolytica E3</name>
    <dbReference type="NCBI Taxonomy" id="1127673"/>
    <lineage>
        <taxon>Bacteria</taxon>
        <taxon>Pseudomonadati</taxon>
        <taxon>Pseudomonadota</taxon>
        <taxon>Gammaproteobacteria</taxon>
        <taxon>Alteromonadales</taxon>
        <taxon>Alteromonadaceae</taxon>
        <taxon>Aliiglaciecola</taxon>
    </lineage>
</organism>
<reference evidence="2 3" key="1">
    <citation type="journal article" date="2017" name="Antonie Van Leeuwenhoek">
        <title>Rhizobium rhizosphaerae sp. nov., a novel species isolated from rice rhizosphere.</title>
        <authorList>
            <person name="Zhao J.J."/>
            <person name="Zhang J."/>
            <person name="Zhang R.J."/>
            <person name="Zhang C.W."/>
            <person name="Yin H.Q."/>
            <person name="Zhang X.X."/>
        </authorList>
    </citation>
    <scope>NUCLEOTIDE SEQUENCE [LARGE SCALE GENOMIC DNA]</scope>
    <source>
        <strain evidence="2 3">E3</strain>
    </source>
</reference>
<feature type="transmembrane region" description="Helical" evidence="1">
    <location>
        <begin position="86"/>
        <end position="105"/>
    </location>
</feature>
<evidence type="ECO:0008006" key="4">
    <source>
        <dbReference type="Google" id="ProtNLM"/>
    </source>
</evidence>
<feature type="transmembrane region" description="Helical" evidence="1">
    <location>
        <begin position="169"/>
        <end position="191"/>
    </location>
</feature>
<evidence type="ECO:0000256" key="1">
    <source>
        <dbReference type="SAM" id="Phobius"/>
    </source>
</evidence>
<keyword evidence="1" id="KW-0812">Transmembrane</keyword>
<gene>
    <name evidence="2" type="ORF">GLIP_0153</name>
</gene>
<dbReference type="Proteomes" id="UP000006334">
    <property type="component" value="Unassembled WGS sequence"/>
</dbReference>
<evidence type="ECO:0000313" key="3">
    <source>
        <dbReference type="Proteomes" id="UP000006334"/>
    </source>
</evidence>
<dbReference type="EMBL" id="BAEN01000004">
    <property type="protein sequence ID" value="GAC12808.1"/>
    <property type="molecule type" value="Genomic_DNA"/>
</dbReference>
<keyword evidence="3" id="KW-1185">Reference proteome</keyword>
<feature type="transmembrane region" description="Helical" evidence="1">
    <location>
        <begin position="49"/>
        <end position="74"/>
    </location>
</feature>
<name>K6Y853_9ALTE</name>
<proteinExistence type="predicted"/>
<accession>K6Y853</accession>
<feature type="transmembrane region" description="Helical" evidence="1">
    <location>
        <begin position="197"/>
        <end position="216"/>
    </location>
</feature>
<sequence>MSLLNNSNKSIARLLACLMLVQMILGIVLNFYFLKPILRYEGSVGTQELIYILGIATLVALIISSLNLVFGLLLPKDRVSRQSGMFIILIALAAVGIALSTVEYAKLSEYVVFLTGGYLDAGSSSEIFESLKKLLATGRNEAHFFSIFISSLSLLFFYGLVLREKLLPTYLASFAVFSVILQLIAVGHTFFELSIPTLIQAPIALTQLIVPIYLLVAGFKCDPHLVNEQLEKAS</sequence>
<feature type="transmembrane region" description="Helical" evidence="1">
    <location>
        <begin position="142"/>
        <end position="162"/>
    </location>
</feature>
<keyword evidence="1" id="KW-0472">Membrane</keyword>
<dbReference type="AlphaFoldDB" id="K6Y853"/>
<feature type="transmembrane region" description="Helical" evidence="1">
    <location>
        <begin position="12"/>
        <end position="34"/>
    </location>
</feature>
<comment type="caution">
    <text evidence="2">The sequence shown here is derived from an EMBL/GenBank/DDBJ whole genome shotgun (WGS) entry which is preliminary data.</text>
</comment>
<protein>
    <recommendedName>
        <fullName evidence="4">DUF4386 domain-containing protein</fullName>
    </recommendedName>
</protein>
<evidence type="ECO:0000313" key="2">
    <source>
        <dbReference type="EMBL" id="GAC12808.1"/>
    </source>
</evidence>
<dbReference type="eggNOG" id="ENOG5031CS7">
    <property type="taxonomic scope" value="Bacteria"/>
</dbReference>